<feature type="transmembrane region" description="Helical" evidence="1">
    <location>
        <begin position="161"/>
        <end position="182"/>
    </location>
</feature>
<evidence type="ECO:0000313" key="3">
    <source>
        <dbReference type="EMBL" id="KKQ48688.1"/>
    </source>
</evidence>
<evidence type="ECO:0000259" key="2">
    <source>
        <dbReference type="PROSITE" id="PS50846"/>
    </source>
</evidence>
<dbReference type="Gene3D" id="3.30.70.100">
    <property type="match status" value="1"/>
</dbReference>
<comment type="caution">
    <text evidence="3">The sequence shown here is derived from an EMBL/GenBank/DDBJ whole genome shotgun (WGS) entry which is preliminary data.</text>
</comment>
<dbReference type="PROSITE" id="PS50846">
    <property type="entry name" value="HMA_2"/>
    <property type="match status" value="1"/>
</dbReference>
<keyword evidence="1" id="KW-0812">Transmembrane</keyword>
<dbReference type="SUPFAM" id="SSF55008">
    <property type="entry name" value="HMA, heavy metal-associated domain"/>
    <property type="match status" value="1"/>
</dbReference>
<dbReference type="SUPFAM" id="SSF49503">
    <property type="entry name" value="Cupredoxins"/>
    <property type="match status" value="1"/>
</dbReference>
<reference evidence="3 4" key="1">
    <citation type="journal article" date="2015" name="Nature">
        <title>rRNA introns, odd ribosomes, and small enigmatic genomes across a large radiation of phyla.</title>
        <authorList>
            <person name="Brown C.T."/>
            <person name="Hug L.A."/>
            <person name="Thomas B.C."/>
            <person name="Sharon I."/>
            <person name="Castelle C.J."/>
            <person name="Singh A."/>
            <person name="Wilkins M.J."/>
            <person name="Williams K.H."/>
            <person name="Banfield J.F."/>
        </authorList>
    </citation>
    <scope>NUCLEOTIDE SEQUENCE [LARGE SCALE GENOMIC DNA]</scope>
</reference>
<keyword evidence="1" id="KW-1133">Transmembrane helix</keyword>
<dbReference type="InterPro" id="IPR039447">
    <property type="entry name" value="UreH-like_TM_dom"/>
</dbReference>
<dbReference type="AlphaFoldDB" id="A0A0G0I028"/>
<proteinExistence type="predicted"/>
<evidence type="ECO:0000256" key="1">
    <source>
        <dbReference type="SAM" id="Phobius"/>
    </source>
</evidence>
<protein>
    <recommendedName>
        <fullName evidence="2">HMA domain-containing protein</fullName>
    </recommendedName>
</protein>
<evidence type="ECO:0000313" key="4">
    <source>
        <dbReference type="Proteomes" id="UP000034231"/>
    </source>
</evidence>
<dbReference type="InterPro" id="IPR028096">
    <property type="entry name" value="EfeO_Cupredoxin"/>
</dbReference>
<feature type="transmembrane region" description="Helical" evidence="1">
    <location>
        <begin position="126"/>
        <end position="149"/>
    </location>
</feature>
<feature type="transmembrane region" description="Helical" evidence="1">
    <location>
        <begin position="274"/>
        <end position="293"/>
    </location>
</feature>
<dbReference type="EMBL" id="LBTX01000026">
    <property type="protein sequence ID" value="KKQ48688.1"/>
    <property type="molecule type" value="Genomic_DNA"/>
</dbReference>
<dbReference type="Pfam" id="PF13473">
    <property type="entry name" value="Cupredoxin_1"/>
    <property type="match status" value="1"/>
</dbReference>
<dbReference type="Pfam" id="PF13386">
    <property type="entry name" value="DsbD_2"/>
    <property type="match status" value="1"/>
</dbReference>
<dbReference type="Proteomes" id="UP000034231">
    <property type="component" value="Unassembled WGS sequence"/>
</dbReference>
<feature type="transmembrane region" description="Helical" evidence="1">
    <location>
        <begin position="188"/>
        <end position="209"/>
    </location>
</feature>
<dbReference type="Gene3D" id="2.60.40.420">
    <property type="entry name" value="Cupredoxins - blue copper proteins"/>
    <property type="match status" value="1"/>
</dbReference>
<sequence length="437" mass="46986">MSKKVKSLTLNVSGTHCRSCELIIENEVKKLPGIKTVAASSANGTVKIEYQKNKPNTETLNTLFKENNYVFSENDNNLSSTGELKKGDLFSSVFIVALLLLIFFFIQKTGLFASFNVSSTSFPAAFFPFGLLAGFSTCAALVGGLVLSLSQSWSKYKLVPVVSFNLGRLVFFALFGALLGYFGSFFRLSITANIIITLAVSLLMLVLGLQMLGVKAFQKFSLTLPKSFTNKFSSADKFQGKYLPFILGGLTFFLPCGFTLTTQSLALASGSPQTGALIMAFFALGTFIPLFLIGLTGTKITGNKTVSQIAGLLLLVFALFNFKNQFNLIDIGPVSGSQKNTVTSTGEVTVIKMTASASGYSPNSFKIKAGQKVRWEITDTGTSGCTNAIIARSLFQGQIALVPGTTSVKEFTAPTTPGTYRFSCWMGMITGTIEVIN</sequence>
<dbReference type="InterPro" id="IPR036163">
    <property type="entry name" value="HMA_dom_sf"/>
</dbReference>
<dbReference type="GO" id="GO:0046872">
    <property type="term" value="F:metal ion binding"/>
    <property type="evidence" value="ECO:0007669"/>
    <property type="project" value="InterPro"/>
</dbReference>
<feature type="transmembrane region" description="Helical" evidence="1">
    <location>
        <begin position="305"/>
        <end position="322"/>
    </location>
</feature>
<dbReference type="CDD" id="cd00371">
    <property type="entry name" value="HMA"/>
    <property type="match status" value="1"/>
</dbReference>
<name>A0A0G0I028_9BACT</name>
<dbReference type="PANTHER" id="PTHR42208">
    <property type="entry name" value="HEAVY METAL TRANSPORTER-RELATED"/>
    <property type="match status" value="1"/>
</dbReference>
<dbReference type="PANTHER" id="PTHR42208:SF1">
    <property type="entry name" value="HEAVY METAL TRANSPORTER"/>
    <property type="match status" value="1"/>
</dbReference>
<dbReference type="InterPro" id="IPR008972">
    <property type="entry name" value="Cupredoxin"/>
</dbReference>
<feature type="domain" description="HMA" evidence="2">
    <location>
        <begin position="6"/>
        <end position="72"/>
    </location>
</feature>
<dbReference type="Pfam" id="PF00403">
    <property type="entry name" value="HMA"/>
    <property type="match status" value="1"/>
</dbReference>
<organism evidence="3 4">
    <name type="scientific">Candidatus Shapirobacteria bacterium GW2011_GWE1_38_10</name>
    <dbReference type="NCBI Taxonomy" id="1618488"/>
    <lineage>
        <taxon>Bacteria</taxon>
        <taxon>Candidatus Shapironibacteriota</taxon>
    </lineage>
</organism>
<keyword evidence="1" id="KW-0472">Membrane</keyword>
<dbReference type="InterPro" id="IPR006121">
    <property type="entry name" value="HMA_dom"/>
</dbReference>
<feature type="transmembrane region" description="Helical" evidence="1">
    <location>
        <begin position="242"/>
        <end position="262"/>
    </location>
</feature>
<accession>A0A0G0I028</accession>
<feature type="transmembrane region" description="Helical" evidence="1">
    <location>
        <begin position="89"/>
        <end position="106"/>
    </location>
</feature>
<gene>
    <name evidence="3" type="ORF">US68_C0026G0002</name>
</gene>